<sequence length="318" mass="34817">MSVGFESFPIDESGGPRVLSCIETTLFEIIRHGDPGVERTLIDIPASYGLPIVNRRRACCNSGVVHHAIASSPGHRNETKCIQSKILTGRPPLAERTNGRQQVIVDRARPRRLDPRNSLCIEIRRNFYSNGVGVHSEARRRRRRVVPCKSSSEVVVVMAHGQCKSIGQSTGLRRYDRDGTRLEVASKRLHDLPWLVSQAHDWLRGSDVEAVLGGEFTVARHSRSYQPYKSIERQLCGHEKKITLKVDADMPSSPTLCLHPAHFPRKQDPVAPHVECPAGQAMSVCTGASGVGGDWVELGDSAAATVSLAPISFGPTVA</sequence>
<organism evidence="1 2">
    <name type="scientific">Ephemerocybe angulata</name>
    <dbReference type="NCBI Taxonomy" id="980116"/>
    <lineage>
        <taxon>Eukaryota</taxon>
        <taxon>Fungi</taxon>
        <taxon>Dikarya</taxon>
        <taxon>Basidiomycota</taxon>
        <taxon>Agaricomycotina</taxon>
        <taxon>Agaricomycetes</taxon>
        <taxon>Agaricomycetidae</taxon>
        <taxon>Agaricales</taxon>
        <taxon>Agaricineae</taxon>
        <taxon>Psathyrellaceae</taxon>
        <taxon>Ephemerocybe</taxon>
    </lineage>
</organism>
<dbReference type="EMBL" id="JACGCI010000006">
    <property type="protein sequence ID" value="KAF6763465.1"/>
    <property type="molecule type" value="Genomic_DNA"/>
</dbReference>
<evidence type="ECO:0000313" key="2">
    <source>
        <dbReference type="Proteomes" id="UP000521943"/>
    </source>
</evidence>
<dbReference type="Proteomes" id="UP000521943">
    <property type="component" value="Unassembled WGS sequence"/>
</dbReference>
<comment type="caution">
    <text evidence="1">The sequence shown here is derived from an EMBL/GenBank/DDBJ whole genome shotgun (WGS) entry which is preliminary data.</text>
</comment>
<gene>
    <name evidence="1" type="ORF">DFP72DRAFT_1060615</name>
</gene>
<proteinExistence type="predicted"/>
<name>A0A8H6IDB8_9AGAR</name>
<accession>A0A8H6IDB8</accession>
<protein>
    <submittedName>
        <fullName evidence="1">Uncharacterized protein</fullName>
    </submittedName>
</protein>
<keyword evidence="2" id="KW-1185">Reference proteome</keyword>
<dbReference type="AlphaFoldDB" id="A0A8H6IDB8"/>
<evidence type="ECO:0000313" key="1">
    <source>
        <dbReference type="EMBL" id="KAF6763465.1"/>
    </source>
</evidence>
<reference evidence="1 2" key="1">
    <citation type="submission" date="2020-07" db="EMBL/GenBank/DDBJ databases">
        <title>Comparative genomics of pyrophilous fungi reveals a link between fire events and developmental genes.</title>
        <authorList>
            <consortium name="DOE Joint Genome Institute"/>
            <person name="Steindorff A.S."/>
            <person name="Carver A."/>
            <person name="Calhoun S."/>
            <person name="Stillman K."/>
            <person name="Liu H."/>
            <person name="Lipzen A."/>
            <person name="Pangilinan J."/>
            <person name="Labutti K."/>
            <person name="Bruns T.D."/>
            <person name="Grigoriev I.V."/>
        </authorList>
    </citation>
    <scope>NUCLEOTIDE SEQUENCE [LARGE SCALE GENOMIC DNA]</scope>
    <source>
        <strain evidence="1 2">CBS 144469</strain>
    </source>
</reference>